<comment type="caution">
    <text evidence="2">The sequence shown here is derived from an EMBL/GenBank/DDBJ whole genome shotgun (WGS) entry which is preliminary data.</text>
</comment>
<evidence type="ECO:0000313" key="2">
    <source>
        <dbReference type="EMBL" id="KAL0162699.1"/>
    </source>
</evidence>
<gene>
    <name evidence="2" type="ORF">M9458_042095</name>
</gene>
<dbReference type="AlphaFoldDB" id="A0ABD0NLR3"/>
<feature type="non-terminal residue" evidence="2">
    <location>
        <position position="70"/>
    </location>
</feature>
<accession>A0ABD0NLR3</accession>
<protein>
    <submittedName>
        <fullName evidence="2">Uncharacterized protein</fullName>
    </submittedName>
</protein>
<evidence type="ECO:0000313" key="3">
    <source>
        <dbReference type="Proteomes" id="UP001529510"/>
    </source>
</evidence>
<keyword evidence="3" id="KW-1185">Reference proteome</keyword>
<organism evidence="2 3">
    <name type="scientific">Cirrhinus mrigala</name>
    <name type="common">Mrigala</name>
    <dbReference type="NCBI Taxonomy" id="683832"/>
    <lineage>
        <taxon>Eukaryota</taxon>
        <taxon>Metazoa</taxon>
        <taxon>Chordata</taxon>
        <taxon>Craniata</taxon>
        <taxon>Vertebrata</taxon>
        <taxon>Euteleostomi</taxon>
        <taxon>Actinopterygii</taxon>
        <taxon>Neopterygii</taxon>
        <taxon>Teleostei</taxon>
        <taxon>Ostariophysi</taxon>
        <taxon>Cypriniformes</taxon>
        <taxon>Cyprinidae</taxon>
        <taxon>Labeoninae</taxon>
        <taxon>Labeonini</taxon>
        <taxon>Cirrhinus</taxon>
    </lineage>
</organism>
<name>A0ABD0NLR3_CIRMR</name>
<proteinExistence type="predicted"/>
<evidence type="ECO:0000256" key="1">
    <source>
        <dbReference type="SAM" id="MobiDB-lite"/>
    </source>
</evidence>
<dbReference type="EMBL" id="JAMKFB020000021">
    <property type="protein sequence ID" value="KAL0162699.1"/>
    <property type="molecule type" value="Genomic_DNA"/>
</dbReference>
<reference evidence="2 3" key="1">
    <citation type="submission" date="2024-05" db="EMBL/GenBank/DDBJ databases">
        <title>Genome sequencing and assembly of Indian major carp, Cirrhinus mrigala (Hamilton, 1822).</title>
        <authorList>
            <person name="Mohindra V."/>
            <person name="Chowdhury L.M."/>
            <person name="Lal K."/>
            <person name="Jena J.K."/>
        </authorList>
    </citation>
    <scope>NUCLEOTIDE SEQUENCE [LARGE SCALE GENOMIC DNA]</scope>
    <source>
        <strain evidence="2">CM1030</strain>
        <tissue evidence="2">Blood</tissue>
    </source>
</reference>
<dbReference type="Proteomes" id="UP001529510">
    <property type="component" value="Unassembled WGS sequence"/>
</dbReference>
<feature type="region of interest" description="Disordered" evidence="1">
    <location>
        <begin position="11"/>
        <end position="45"/>
    </location>
</feature>
<sequence length="70" mass="7707">MPCFSVWRASYPDPECDRTQRPAHHHPAPELQPEPTADGEPGPIITHVSAQGVTELGIAPEPEFHQLSDQ</sequence>